<dbReference type="SUPFAM" id="SSF53067">
    <property type="entry name" value="Actin-like ATPase domain"/>
    <property type="match status" value="2"/>
</dbReference>
<organism evidence="2 3">
    <name type="scientific">Actomonas aquatica</name>
    <dbReference type="NCBI Taxonomy" id="2866162"/>
    <lineage>
        <taxon>Bacteria</taxon>
        <taxon>Pseudomonadati</taxon>
        <taxon>Verrucomicrobiota</taxon>
        <taxon>Opitutia</taxon>
        <taxon>Opitutales</taxon>
        <taxon>Opitutaceae</taxon>
        <taxon>Actomonas</taxon>
    </lineage>
</organism>
<dbReference type="InterPro" id="IPR043129">
    <property type="entry name" value="ATPase_NBD"/>
</dbReference>
<reference evidence="2 3" key="2">
    <citation type="submission" date="2023-12" db="EMBL/GenBank/DDBJ databases">
        <title>Description of an unclassified Opitutus bacterium of Verrucomicrobiota.</title>
        <authorList>
            <person name="Zhang D.-F."/>
        </authorList>
    </citation>
    <scope>NUCLEOTIDE SEQUENCE [LARGE SCALE GENOMIC DNA]</scope>
    <source>
        <strain evidence="2 3">WL0086</strain>
    </source>
</reference>
<dbReference type="EMBL" id="CP139781">
    <property type="protein sequence ID" value="WRQ88011.1"/>
    <property type="molecule type" value="Genomic_DNA"/>
</dbReference>
<dbReference type="PANTHER" id="PTHR30005:SF0">
    <property type="entry name" value="RETROGRADE REGULATION PROTEIN 2"/>
    <property type="match status" value="1"/>
</dbReference>
<dbReference type="RefSeq" id="WP_221028954.1">
    <property type="nucleotide sequence ID" value="NZ_CP139781.1"/>
</dbReference>
<dbReference type="Gene3D" id="3.30.420.150">
    <property type="entry name" value="Exopolyphosphatase. Domain 2"/>
    <property type="match status" value="1"/>
</dbReference>
<reference evidence="2 3" key="1">
    <citation type="submission" date="2021-08" db="EMBL/GenBank/DDBJ databases">
        <authorList>
            <person name="Zhang D."/>
            <person name="Zhang A."/>
            <person name="Wang L."/>
        </authorList>
    </citation>
    <scope>NUCLEOTIDE SEQUENCE [LARGE SCALE GENOMIC DNA]</scope>
    <source>
        <strain evidence="2 3">WL0086</strain>
    </source>
</reference>
<dbReference type="PANTHER" id="PTHR30005">
    <property type="entry name" value="EXOPOLYPHOSPHATASE"/>
    <property type="match status" value="1"/>
</dbReference>
<dbReference type="Proteomes" id="UP000738431">
    <property type="component" value="Chromosome"/>
</dbReference>
<keyword evidence="3" id="KW-1185">Reference proteome</keyword>
<dbReference type="Pfam" id="PF02541">
    <property type="entry name" value="Ppx-GppA"/>
    <property type="match status" value="1"/>
</dbReference>
<dbReference type="CDD" id="cd24006">
    <property type="entry name" value="ASKHA_NBD_PPX_GppA"/>
    <property type="match status" value="1"/>
</dbReference>
<gene>
    <name evidence="2" type="ORF">K1X11_001230</name>
</gene>
<name>A0ABZ1C933_9BACT</name>
<feature type="domain" description="Ppx/GppA phosphatase N-terminal" evidence="1">
    <location>
        <begin position="25"/>
        <end position="306"/>
    </location>
</feature>
<dbReference type="Gene3D" id="3.30.420.40">
    <property type="match status" value="1"/>
</dbReference>
<dbReference type="InterPro" id="IPR050273">
    <property type="entry name" value="GppA/Ppx_hydrolase"/>
</dbReference>
<dbReference type="InterPro" id="IPR003695">
    <property type="entry name" value="Ppx_GppA_N"/>
</dbReference>
<protein>
    <submittedName>
        <fullName evidence="2">Phosphatase</fullName>
    </submittedName>
</protein>
<sequence length="314" mass="33329">MMLVSPSTAVIDIGSNSIKALVATRREDGRIVALEQRTLDTRIGTGLNADQPRLTAEAMAAGAAAVAELAAMCRAHEPNQLTVVATSAVRDSANGAEFAARIQSETGLELRILSGDEEARYIGRGLLCDPALAAWTDFHVFDLGGGSLECLSFKDREPVRAISLPLGCVRLTERLVADPAQPLSPEDDAKIRAYVSDALREAGLDFAPAGTPAVFCGGTVTTTRAIVAEARNLTLKETQARVTAELLAALLKKLGRLPLAERQQIPGLPARRADVMPTALATVLALAEFGGFEAFQHSFYNLRWGIASEALTLP</sequence>
<evidence type="ECO:0000259" key="1">
    <source>
        <dbReference type="Pfam" id="PF02541"/>
    </source>
</evidence>
<evidence type="ECO:0000313" key="3">
    <source>
        <dbReference type="Proteomes" id="UP000738431"/>
    </source>
</evidence>
<accession>A0ABZ1C933</accession>
<proteinExistence type="predicted"/>
<evidence type="ECO:0000313" key="2">
    <source>
        <dbReference type="EMBL" id="WRQ88011.1"/>
    </source>
</evidence>